<dbReference type="Proteomes" id="UP000601710">
    <property type="component" value="Chromosome 28"/>
</dbReference>
<proteinExistence type="predicted"/>
<feature type="region of interest" description="Disordered" evidence="1">
    <location>
        <begin position="22"/>
        <end position="43"/>
    </location>
</feature>
<protein>
    <submittedName>
        <fullName evidence="2">ImpB/mucB/samB_family_putative/Pfam:PF00817</fullName>
    </submittedName>
</protein>
<feature type="compositionally biased region" description="Polar residues" evidence="1">
    <location>
        <begin position="204"/>
        <end position="218"/>
    </location>
</feature>
<gene>
    <name evidence="2" type="ORF">LDHU3_28.1990</name>
</gene>
<dbReference type="VEuPathDB" id="TriTrypDB:LDHU3_28.1990"/>
<reference evidence="2" key="1">
    <citation type="submission" date="2020-06" db="EMBL/GenBank/DDBJ databases">
        <authorList>
            <person name="Camacho E."/>
            <person name="Gonzalez-de la Fuente S."/>
            <person name="Rastrojo A."/>
            <person name="Peiro-Pastor R."/>
            <person name="Solana JC."/>
            <person name="Tabera L."/>
            <person name="Gamarro F."/>
            <person name="Carrasco-Ramiro F."/>
            <person name="Requena JM."/>
            <person name="Aguado B."/>
        </authorList>
    </citation>
    <scope>NUCLEOTIDE SEQUENCE</scope>
</reference>
<evidence type="ECO:0000313" key="3">
    <source>
        <dbReference type="Proteomes" id="UP000601710"/>
    </source>
</evidence>
<dbReference type="AlphaFoldDB" id="A0A6J8FJU3"/>
<sequence length="218" mass="23246">MLLVSRKDIRVLPLGGPRTCARQRQSLQRGARSRHGTAERGGGNEAQLCGTFEITSFSCIGQSIALCTPSSRSRSPCAEVDEEVHHPGVRCAHLRSFLVPPTSAHSGRARCSHEARRGHQTRVLLHDQPRLRVAQPCRHAVRGYKQLCQALCWTRKGSRAVCSAAPRVSPHRCQVQQATASAGGGGGGGGKKVGEGQGCRSGLQGESQSSPSLSKATR</sequence>
<name>A0A6J8FJU3_LEIDO</name>
<organism evidence="2 3">
    <name type="scientific">Leishmania donovani</name>
    <dbReference type="NCBI Taxonomy" id="5661"/>
    <lineage>
        <taxon>Eukaryota</taxon>
        <taxon>Discoba</taxon>
        <taxon>Euglenozoa</taxon>
        <taxon>Kinetoplastea</taxon>
        <taxon>Metakinetoplastina</taxon>
        <taxon>Trypanosomatida</taxon>
        <taxon>Trypanosomatidae</taxon>
        <taxon>Leishmaniinae</taxon>
        <taxon>Leishmania</taxon>
    </lineage>
</organism>
<feature type="region of interest" description="Disordered" evidence="1">
    <location>
        <begin position="176"/>
        <end position="218"/>
    </location>
</feature>
<evidence type="ECO:0000313" key="2">
    <source>
        <dbReference type="EMBL" id="CAC5431536.1"/>
    </source>
</evidence>
<dbReference type="EMBL" id="LR812648">
    <property type="protein sequence ID" value="CAC5431536.1"/>
    <property type="molecule type" value="Genomic_DNA"/>
</dbReference>
<accession>A0A6J8FJU3</accession>
<evidence type="ECO:0000256" key="1">
    <source>
        <dbReference type="SAM" id="MobiDB-lite"/>
    </source>
</evidence>
<feature type="compositionally biased region" description="Gly residues" evidence="1">
    <location>
        <begin position="182"/>
        <end position="199"/>
    </location>
</feature>